<feature type="region of interest" description="Disordered" evidence="1">
    <location>
        <begin position="169"/>
        <end position="203"/>
    </location>
</feature>
<organism evidence="3 4">
    <name type="scientific">Cyclocybe aegerita</name>
    <name type="common">Black poplar mushroom</name>
    <name type="synonym">Agrocybe aegerita</name>
    <dbReference type="NCBI Taxonomy" id="1973307"/>
    <lineage>
        <taxon>Eukaryota</taxon>
        <taxon>Fungi</taxon>
        <taxon>Dikarya</taxon>
        <taxon>Basidiomycota</taxon>
        <taxon>Agaricomycotina</taxon>
        <taxon>Agaricomycetes</taxon>
        <taxon>Agaricomycetidae</taxon>
        <taxon>Agaricales</taxon>
        <taxon>Agaricineae</taxon>
        <taxon>Bolbitiaceae</taxon>
        <taxon>Cyclocybe</taxon>
    </lineage>
</organism>
<keyword evidence="2" id="KW-1133">Transmembrane helix</keyword>
<proteinExistence type="predicted"/>
<keyword evidence="2" id="KW-0472">Membrane</keyword>
<comment type="caution">
    <text evidence="3">The sequence shown here is derived from an EMBL/GenBank/DDBJ whole genome shotgun (WGS) entry which is preliminary data.</text>
</comment>
<dbReference type="CDD" id="cd12087">
    <property type="entry name" value="TM_EGFR-like"/>
    <property type="match status" value="1"/>
</dbReference>
<gene>
    <name evidence="3" type="ORF">AAE3_LOCUS5310</name>
</gene>
<keyword evidence="2" id="KW-0812">Transmembrane</keyword>
<evidence type="ECO:0000256" key="1">
    <source>
        <dbReference type="SAM" id="MobiDB-lite"/>
    </source>
</evidence>
<evidence type="ECO:0000313" key="3">
    <source>
        <dbReference type="EMBL" id="CAA7263134.1"/>
    </source>
</evidence>
<evidence type="ECO:0000313" key="4">
    <source>
        <dbReference type="Proteomes" id="UP000467700"/>
    </source>
</evidence>
<feature type="compositionally biased region" description="Polar residues" evidence="1">
    <location>
        <begin position="450"/>
        <end position="460"/>
    </location>
</feature>
<dbReference type="OrthoDB" id="3051103at2759"/>
<accession>A0A8S0W5A6</accession>
<feature type="region of interest" description="Disordered" evidence="1">
    <location>
        <begin position="62"/>
        <end position="85"/>
    </location>
</feature>
<feature type="region of interest" description="Disordered" evidence="1">
    <location>
        <begin position="429"/>
        <end position="493"/>
    </location>
</feature>
<name>A0A8S0W5A6_CYCAE</name>
<reference evidence="3 4" key="1">
    <citation type="submission" date="2020-01" db="EMBL/GenBank/DDBJ databases">
        <authorList>
            <person name="Gupta K D."/>
        </authorList>
    </citation>
    <scope>NUCLEOTIDE SEQUENCE [LARGE SCALE GENOMIC DNA]</scope>
</reference>
<dbReference type="AlphaFoldDB" id="A0A8S0W5A6"/>
<evidence type="ECO:0000256" key="2">
    <source>
        <dbReference type="SAM" id="Phobius"/>
    </source>
</evidence>
<feature type="region of interest" description="Disordered" evidence="1">
    <location>
        <begin position="321"/>
        <end position="349"/>
    </location>
</feature>
<sequence>MSSSFNPVPSPSAGPTSAILTFSFSSSGRIFFSTPTPSATLTELPSVVAVIGVTFISSVTPYSSDQPAPTTSEPSNASASQSTSGLNTGETIAIVVVAAMLVLAVATVVAFKVVRRRQLQKNSRSGYDQGSESGRSIESSEKYSDVKDTPYTESRRSFIETRGIAPLLDPQAHYSPFDNDRRNSQTGDAAPLHSSEYESEGVCQEHAATLADATPRPQSTAGTQLETVALHPPSAPSRTDVKLQPLIIPDNRASIAATFPTRRPSRTRRSVRSSKHASRALDGGYDSDDSASLYSQASAGTQQSVRSTLAISASTIQAFPLPNVPISSSPAHTPDEDGILRGSPRSLFDPVPLPPADSTEDGVERSDTLVVASLLKSRTKHISANQPSRSSSLVSHIERNGSIKPAISPIGEEGERETARERYLRMKKEQAGPEQYIIAPPMHATKRTPARSSRPPSTLAQPAEEAHEELPAVIPVTPTQTAPLRPKRSPARP</sequence>
<dbReference type="EMBL" id="CACVBS010000038">
    <property type="protein sequence ID" value="CAA7263134.1"/>
    <property type="molecule type" value="Genomic_DNA"/>
</dbReference>
<feature type="compositionally biased region" description="Basic and acidic residues" evidence="1">
    <location>
        <begin position="138"/>
        <end position="150"/>
    </location>
</feature>
<protein>
    <submittedName>
        <fullName evidence="3">Uncharacterized protein</fullName>
    </submittedName>
</protein>
<feature type="region of interest" description="Disordered" evidence="1">
    <location>
        <begin position="121"/>
        <end position="150"/>
    </location>
</feature>
<dbReference type="Proteomes" id="UP000467700">
    <property type="component" value="Unassembled WGS sequence"/>
</dbReference>
<keyword evidence="4" id="KW-1185">Reference proteome</keyword>
<feature type="region of interest" description="Disordered" evidence="1">
    <location>
        <begin position="254"/>
        <end position="288"/>
    </location>
</feature>
<feature type="compositionally biased region" description="Basic residues" evidence="1">
    <location>
        <begin position="263"/>
        <end position="278"/>
    </location>
</feature>
<feature type="transmembrane region" description="Helical" evidence="2">
    <location>
        <begin position="92"/>
        <end position="114"/>
    </location>
</feature>